<keyword evidence="2 7" id="KW-0813">Transport</keyword>
<dbReference type="GO" id="GO:0015416">
    <property type="term" value="F:ABC-type phosphonate transporter activity"/>
    <property type="evidence" value="ECO:0007669"/>
    <property type="project" value="InterPro"/>
</dbReference>
<evidence type="ECO:0000256" key="4">
    <source>
        <dbReference type="ARBA" id="ARBA00022692"/>
    </source>
</evidence>
<evidence type="ECO:0000313" key="9">
    <source>
        <dbReference type="EMBL" id="MBN9669048.1"/>
    </source>
</evidence>
<evidence type="ECO:0000256" key="3">
    <source>
        <dbReference type="ARBA" id="ARBA00022475"/>
    </source>
</evidence>
<dbReference type="CDD" id="cd06261">
    <property type="entry name" value="TM_PBP2"/>
    <property type="match status" value="1"/>
</dbReference>
<dbReference type="Pfam" id="PF00528">
    <property type="entry name" value="BPD_transp_1"/>
    <property type="match status" value="1"/>
</dbReference>
<feature type="transmembrane region" description="Helical" evidence="7">
    <location>
        <begin position="30"/>
        <end position="47"/>
    </location>
</feature>
<feature type="transmembrane region" description="Helical" evidence="7">
    <location>
        <begin position="224"/>
        <end position="240"/>
    </location>
</feature>
<dbReference type="InterPro" id="IPR000515">
    <property type="entry name" value="MetI-like"/>
</dbReference>
<comment type="subcellular location">
    <subcellularLocation>
        <location evidence="1 7">Cell membrane</location>
        <topology evidence="1 7">Multi-pass membrane protein</topology>
    </subcellularLocation>
</comment>
<evidence type="ECO:0000259" key="8">
    <source>
        <dbReference type="PROSITE" id="PS50928"/>
    </source>
</evidence>
<keyword evidence="4 7" id="KW-0812">Transmembrane</keyword>
<feature type="transmembrane region" description="Helical" evidence="7">
    <location>
        <begin position="93"/>
        <end position="117"/>
    </location>
</feature>
<feature type="transmembrane region" description="Helical" evidence="7">
    <location>
        <begin position="138"/>
        <end position="161"/>
    </location>
</feature>
<evidence type="ECO:0000256" key="6">
    <source>
        <dbReference type="ARBA" id="ARBA00023136"/>
    </source>
</evidence>
<dbReference type="InterPro" id="IPR005769">
    <property type="entry name" value="PhnE/PtxC"/>
</dbReference>
<dbReference type="PROSITE" id="PS50928">
    <property type="entry name" value="ABC_TM1"/>
    <property type="match status" value="1"/>
</dbReference>
<dbReference type="GO" id="GO:0005886">
    <property type="term" value="C:plasma membrane"/>
    <property type="evidence" value="ECO:0007669"/>
    <property type="project" value="UniProtKB-SubCell"/>
</dbReference>
<feature type="transmembrane region" description="Helical" evidence="7">
    <location>
        <begin position="252"/>
        <end position="272"/>
    </location>
</feature>
<sequence>MSQASNPRGSLPELSSAIQLQLKPDWKKRLPTICIAILVLVLLGLSYEPAEVFNWTYLFTDSANMAMFISDFLRPDFTDLGQMLGKMLETIQIALWGMALSLVFGVPCGLLSAGNIAPVWIVQPMRRLMDAARAINELVFAILYVAAVGLGPFAGVMALFIHNLGIIAKLFSEAVEAVDCRPVEGVEATGASRLQEIIYGVIPQVLPLWASLALYRFETSVRSATVLGIVGAGGIGFTFYESFRAFQYDRASAVIIVIIISVTLTDIISSWLRKKLI</sequence>
<dbReference type="EMBL" id="JAEKJZ010000001">
    <property type="protein sequence ID" value="MBN9669048.1"/>
    <property type="molecule type" value="Genomic_DNA"/>
</dbReference>
<feature type="transmembrane region" description="Helical" evidence="7">
    <location>
        <begin position="197"/>
        <end position="217"/>
    </location>
</feature>
<keyword evidence="3" id="KW-1003">Cell membrane</keyword>
<organism evidence="9 10">
    <name type="scientific">Roseibium aggregatum</name>
    <dbReference type="NCBI Taxonomy" id="187304"/>
    <lineage>
        <taxon>Bacteria</taxon>
        <taxon>Pseudomonadati</taxon>
        <taxon>Pseudomonadota</taxon>
        <taxon>Alphaproteobacteria</taxon>
        <taxon>Hyphomicrobiales</taxon>
        <taxon>Stappiaceae</taxon>
        <taxon>Roseibium</taxon>
    </lineage>
</organism>
<keyword evidence="6 7" id="KW-0472">Membrane</keyword>
<dbReference type="PANTHER" id="PTHR30043:SF1">
    <property type="entry name" value="ABC TRANSPORT SYSTEM PERMEASE PROTEIN P69"/>
    <property type="match status" value="1"/>
</dbReference>
<comment type="similarity">
    <text evidence="7">Belongs to the binding-protein-dependent transport system permease family.</text>
</comment>
<evidence type="ECO:0000256" key="1">
    <source>
        <dbReference type="ARBA" id="ARBA00004651"/>
    </source>
</evidence>
<comment type="caution">
    <text evidence="9">The sequence shown here is derived from an EMBL/GenBank/DDBJ whole genome shotgun (WGS) entry which is preliminary data.</text>
</comment>
<dbReference type="PANTHER" id="PTHR30043">
    <property type="entry name" value="PHOSPHONATES TRANSPORT SYSTEM PERMEASE PROTEIN"/>
    <property type="match status" value="1"/>
</dbReference>
<keyword evidence="5 7" id="KW-1133">Transmembrane helix</keyword>
<protein>
    <submittedName>
        <fullName evidence="9">Phosphonate ABC transporter, permease protein PhnE</fullName>
    </submittedName>
</protein>
<proteinExistence type="inferred from homology"/>
<evidence type="ECO:0000256" key="5">
    <source>
        <dbReference type="ARBA" id="ARBA00022989"/>
    </source>
</evidence>
<dbReference type="AlphaFoldDB" id="A0A939E9Y3"/>
<reference evidence="9" key="1">
    <citation type="submission" date="2020-12" db="EMBL/GenBank/DDBJ databases">
        <title>Oil enriched cultivation method for isolating marine PHA-producing bacteria.</title>
        <authorList>
            <person name="Zheng W."/>
            <person name="Yu S."/>
            <person name="Huang Y."/>
        </authorList>
    </citation>
    <scope>NUCLEOTIDE SEQUENCE</scope>
    <source>
        <strain evidence="9">SY-2-12</strain>
    </source>
</reference>
<feature type="domain" description="ABC transmembrane type-1" evidence="8">
    <location>
        <begin position="87"/>
        <end position="269"/>
    </location>
</feature>
<name>A0A939E9Y3_9HYPH</name>
<dbReference type="Gene3D" id="1.10.3720.10">
    <property type="entry name" value="MetI-like"/>
    <property type="match status" value="1"/>
</dbReference>
<dbReference type="NCBIfam" id="TIGR01097">
    <property type="entry name" value="PhnE"/>
    <property type="match status" value="1"/>
</dbReference>
<dbReference type="SUPFAM" id="SSF161098">
    <property type="entry name" value="MetI-like"/>
    <property type="match status" value="1"/>
</dbReference>
<gene>
    <name evidence="9" type="primary">phnE</name>
    <name evidence="9" type="ORF">JF539_01785</name>
</gene>
<evidence type="ECO:0000313" key="10">
    <source>
        <dbReference type="Proteomes" id="UP000664096"/>
    </source>
</evidence>
<dbReference type="RefSeq" id="WP_207138608.1">
    <property type="nucleotide sequence ID" value="NZ_JAEKJZ010000001.1"/>
</dbReference>
<evidence type="ECO:0000256" key="2">
    <source>
        <dbReference type="ARBA" id="ARBA00022448"/>
    </source>
</evidence>
<dbReference type="Proteomes" id="UP000664096">
    <property type="component" value="Unassembled WGS sequence"/>
</dbReference>
<accession>A0A939E9Y3</accession>
<dbReference type="InterPro" id="IPR035906">
    <property type="entry name" value="MetI-like_sf"/>
</dbReference>
<evidence type="ECO:0000256" key="7">
    <source>
        <dbReference type="RuleBase" id="RU363032"/>
    </source>
</evidence>